<evidence type="ECO:0000313" key="2">
    <source>
        <dbReference type="EMBL" id="KAB1440751.1"/>
    </source>
</evidence>
<feature type="transmembrane region" description="Helical" evidence="1">
    <location>
        <begin position="190"/>
        <end position="208"/>
    </location>
</feature>
<dbReference type="OrthoDB" id="9790723at2"/>
<feature type="transmembrane region" description="Helical" evidence="1">
    <location>
        <begin position="20"/>
        <end position="37"/>
    </location>
</feature>
<keyword evidence="1" id="KW-1133">Transmembrane helix</keyword>
<reference evidence="2 3" key="1">
    <citation type="submission" date="2019-09" db="EMBL/GenBank/DDBJ databases">
        <authorList>
            <person name="Valk L.C."/>
        </authorList>
    </citation>
    <scope>NUCLEOTIDE SEQUENCE [LARGE SCALE GENOMIC DNA]</scope>
    <source>
        <strain evidence="2">GalUA</strain>
    </source>
</reference>
<keyword evidence="1" id="KW-0812">Transmembrane</keyword>
<proteinExistence type="predicted"/>
<keyword evidence="1" id="KW-0472">Membrane</keyword>
<gene>
    <name evidence="2" type="ORF">F7O84_01950</name>
</gene>
<accession>A0A7V7QNU4</accession>
<dbReference type="EMBL" id="WAGX01000003">
    <property type="protein sequence ID" value="KAB1440751.1"/>
    <property type="molecule type" value="Genomic_DNA"/>
</dbReference>
<feature type="transmembrane region" description="Helical" evidence="1">
    <location>
        <begin position="165"/>
        <end position="184"/>
    </location>
</feature>
<keyword evidence="3" id="KW-1185">Reference proteome</keyword>
<sequence>MKLGLWYRKYLEKWIPKYSIFSLITCFLVNSAVYWGTQKAMRDAVHYDVSIWIDSKIPFVKEWVVIYIICYVFWLINYILISQEGKELWYRFVSADIMSRLVCALFFVSYPTTNIRPEVIGSDLFSKLVLFVYQMDSPTNLFPSIHCLVSWFCFIGIRNSKKVPFGYKVFSAIFAMMVFASTQFVKQHGVIDIAGGIIIAEFCFYIMNHTKVYRITERIFECLNQKIFGVTYNE</sequence>
<dbReference type="AlphaFoldDB" id="A0A7V7QNU4"/>
<evidence type="ECO:0000256" key="1">
    <source>
        <dbReference type="SAM" id="Phobius"/>
    </source>
</evidence>
<comment type="caution">
    <text evidence="2">The sequence shown here is derived from an EMBL/GenBank/DDBJ whole genome shotgun (WGS) entry which is preliminary data.</text>
</comment>
<name>A0A7V7QNU4_9FIRM</name>
<reference evidence="2 3" key="2">
    <citation type="submission" date="2020-02" db="EMBL/GenBank/DDBJ databases">
        <title>Candidatus Galacturonibacter soehngenii shows hetero-acetogenic catabolism of galacturonic acid but lacks a canonical carbon monoxide dehydrogenase/acetyl-CoA synthase complex.</title>
        <authorList>
            <person name="Diender M."/>
            <person name="Stouten G.R."/>
            <person name="Petersen J.F."/>
            <person name="Nielsen P.H."/>
            <person name="Dueholm M.S."/>
            <person name="Pronk J.T."/>
            <person name="Van Loosdrecht M.C.M."/>
        </authorList>
    </citation>
    <scope>NUCLEOTIDE SEQUENCE [LARGE SCALE GENOMIC DNA]</scope>
    <source>
        <strain evidence="2">GalUA</strain>
    </source>
</reference>
<evidence type="ECO:0000313" key="3">
    <source>
        <dbReference type="Proteomes" id="UP000461768"/>
    </source>
</evidence>
<feature type="transmembrane region" description="Helical" evidence="1">
    <location>
        <begin position="64"/>
        <end position="81"/>
    </location>
</feature>
<protein>
    <submittedName>
        <fullName evidence="2">Phosphatidic acid phosphatase</fullName>
    </submittedName>
</protein>
<organism evidence="2 3">
    <name type="scientific">Candidatus Galacturonatibacter soehngenii</name>
    <dbReference type="NCBI Taxonomy" id="2307010"/>
    <lineage>
        <taxon>Bacteria</taxon>
        <taxon>Bacillati</taxon>
        <taxon>Bacillota</taxon>
        <taxon>Clostridia</taxon>
        <taxon>Lachnospirales</taxon>
        <taxon>Lachnospiraceae</taxon>
        <taxon>Candidatus Galacturonatibacter</taxon>
    </lineage>
</organism>
<dbReference type="Proteomes" id="UP000461768">
    <property type="component" value="Unassembled WGS sequence"/>
</dbReference>